<name>A0ABY5IL82_9VIBR</name>
<dbReference type="Proteomes" id="UP001059912">
    <property type="component" value="Plasmid unnamed1"/>
</dbReference>
<dbReference type="RefSeq" id="WP_255905219.1">
    <property type="nucleotide sequence ID" value="NZ_CP050472.1"/>
</dbReference>
<organism evidence="1 2">
    <name type="scientific">Vibrio campbellii</name>
    <dbReference type="NCBI Taxonomy" id="680"/>
    <lineage>
        <taxon>Bacteria</taxon>
        <taxon>Pseudomonadati</taxon>
        <taxon>Pseudomonadota</taxon>
        <taxon>Gammaproteobacteria</taxon>
        <taxon>Vibrionales</taxon>
        <taxon>Vibrionaceae</taxon>
        <taxon>Vibrio</taxon>
    </lineage>
</organism>
<protein>
    <submittedName>
        <fullName evidence="1">Uncharacterized protein</fullName>
    </submittedName>
</protein>
<evidence type="ECO:0000313" key="2">
    <source>
        <dbReference type="Proteomes" id="UP001059912"/>
    </source>
</evidence>
<reference evidence="1" key="1">
    <citation type="submission" date="2020-03" db="EMBL/GenBank/DDBJ databases">
        <title>Five strains of Vibrio campbellii isolated from Mariana Trench.</title>
        <authorList>
            <person name="Liang J."/>
            <person name="Zhang X.-H."/>
        </authorList>
    </citation>
    <scope>NUCLEOTIDE SEQUENCE</scope>
    <source>
        <strain evidence="1">LJC013</strain>
        <plasmid evidence="1">unnamed1</plasmid>
    </source>
</reference>
<geneLocation type="plasmid" evidence="1 2">
    <name>unnamed1</name>
</geneLocation>
<sequence length="68" mass="7524">MKKNVLCDVAKSVMNLEGKNDTQPNGQYDTEQSSICPAEARGLEFSIRFAACDVEAMKRVDSTKPEDL</sequence>
<evidence type="ECO:0000313" key="1">
    <source>
        <dbReference type="EMBL" id="UTZ34839.1"/>
    </source>
</evidence>
<proteinExistence type="predicted"/>
<dbReference type="EMBL" id="CP050472">
    <property type="protein sequence ID" value="UTZ34839.1"/>
    <property type="molecule type" value="Genomic_DNA"/>
</dbReference>
<keyword evidence="2" id="KW-1185">Reference proteome</keyword>
<accession>A0ABY5IL82</accession>
<gene>
    <name evidence="1" type="ORF">HB762_26630</name>
</gene>
<keyword evidence="1" id="KW-0614">Plasmid</keyword>